<dbReference type="EMBL" id="CP151504">
    <property type="protein sequence ID" value="WZN61591.1"/>
    <property type="molecule type" value="Genomic_DNA"/>
</dbReference>
<dbReference type="AlphaFoldDB" id="A0AAX4P6Z8"/>
<dbReference type="PANTHER" id="PTHR15857:SF0">
    <property type="entry name" value="COMM DOMAIN-CONTAINING PROTEIN 2"/>
    <property type="match status" value="1"/>
</dbReference>
<gene>
    <name evidence="2" type="ORF">HKI87_04g31260</name>
</gene>
<dbReference type="PANTHER" id="PTHR15857">
    <property type="entry name" value="COMM DOMAIN CONTAINING PROTEIN 2"/>
    <property type="match status" value="1"/>
</dbReference>
<dbReference type="InterPro" id="IPR037354">
    <property type="entry name" value="Commd2"/>
</dbReference>
<dbReference type="InterPro" id="IPR017920">
    <property type="entry name" value="COMM"/>
</dbReference>
<evidence type="ECO:0000259" key="1">
    <source>
        <dbReference type="Pfam" id="PF07258"/>
    </source>
</evidence>
<keyword evidence="3" id="KW-1185">Reference proteome</keyword>
<dbReference type="Pfam" id="PF07258">
    <property type="entry name" value="COMM_domain"/>
    <property type="match status" value="1"/>
</dbReference>
<reference evidence="2 3" key="1">
    <citation type="submission" date="2024-03" db="EMBL/GenBank/DDBJ databases">
        <title>Complete genome sequence of the green alga Chloropicon roscoffensis RCC1871.</title>
        <authorList>
            <person name="Lemieux C."/>
            <person name="Pombert J.-F."/>
            <person name="Otis C."/>
            <person name="Turmel M."/>
        </authorList>
    </citation>
    <scope>NUCLEOTIDE SEQUENCE [LARGE SCALE GENOMIC DNA]</scope>
    <source>
        <strain evidence="2 3">RCC1871</strain>
    </source>
</reference>
<organism evidence="2 3">
    <name type="scientific">Chloropicon roscoffensis</name>
    <dbReference type="NCBI Taxonomy" id="1461544"/>
    <lineage>
        <taxon>Eukaryota</taxon>
        <taxon>Viridiplantae</taxon>
        <taxon>Chlorophyta</taxon>
        <taxon>Chloropicophyceae</taxon>
        <taxon>Chloropicales</taxon>
        <taxon>Chloropicaceae</taxon>
        <taxon>Chloropicon</taxon>
    </lineage>
</organism>
<evidence type="ECO:0000313" key="2">
    <source>
        <dbReference type="EMBL" id="WZN61591.1"/>
    </source>
</evidence>
<feature type="domain" description="COMM" evidence="1">
    <location>
        <begin position="126"/>
        <end position="162"/>
    </location>
</feature>
<accession>A0AAX4P6Z8</accession>
<sequence length="170" mass="19192">MDVVGYFPSNTLQRDLGFLTTLEPEVLRSFCKVALENLAGLRDFESKLHSVAGKFGIEPEVLDRAIESLAYLLTCMRKEKMRESGRKTYLEDLGFSEGAHSVVEDCYAAYLSKFEETTKPTSRSEAHFKSLDWRLDVQLDTRAGKNAPTAKYLVKLRVEDNNLQGKGTCQ</sequence>
<evidence type="ECO:0000313" key="3">
    <source>
        <dbReference type="Proteomes" id="UP001472866"/>
    </source>
</evidence>
<dbReference type="Proteomes" id="UP001472866">
    <property type="component" value="Chromosome 04"/>
</dbReference>
<proteinExistence type="predicted"/>
<name>A0AAX4P6Z8_9CHLO</name>
<protein>
    <submittedName>
        <fullName evidence="2">COMM domain-containing protein</fullName>
    </submittedName>
</protein>
<dbReference type="Pfam" id="PF21672">
    <property type="entry name" value="COMM_HN"/>
    <property type="match status" value="1"/>
</dbReference>